<dbReference type="InterPro" id="IPR003594">
    <property type="entry name" value="HATPase_dom"/>
</dbReference>
<dbReference type="KEGG" id="buy:D8S85_14180"/>
<dbReference type="GO" id="GO:0000156">
    <property type="term" value="F:phosphorelay response regulator activity"/>
    <property type="evidence" value="ECO:0007669"/>
    <property type="project" value="TreeGrafter"/>
</dbReference>
<evidence type="ECO:0000256" key="4">
    <source>
        <dbReference type="ARBA" id="ARBA00022679"/>
    </source>
</evidence>
<dbReference type="Proteomes" id="UP000270673">
    <property type="component" value="Chromosome"/>
</dbReference>
<name>A0A3Q9IP97_9BACT</name>
<keyword evidence="5" id="KW-0547">Nucleotide-binding</keyword>
<keyword evidence="7" id="KW-0067">ATP-binding</keyword>
<dbReference type="SMART" id="SM00387">
    <property type="entry name" value="HATPase_c"/>
    <property type="match status" value="1"/>
</dbReference>
<dbReference type="EC" id="2.7.13.3" evidence="2"/>
<dbReference type="PRINTS" id="PR00344">
    <property type="entry name" value="BCTRLSENSOR"/>
</dbReference>
<dbReference type="AlphaFoldDB" id="A0A3Q9IP97"/>
<protein>
    <recommendedName>
        <fullName evidence="2">histidine kinase</fullName>
        <ecNumber evidence="2">2.7.13.3</ecNumber>
    </recommendedName>
</protein>
<dbReference type="GO" id="GO:0004673">
    <property type="term" value="F:protein histidine kinase activity"/>
    <property type="evidence" value="ECO:0007669"/>
    <property type="project" value="UniProtKB-EC"/>
</dbReference>
<dbReference type="PANTHER" id="PTHR42878:SF7">
    <property type="entry name" value="SENSOR HISTIDINE KINASE GLRK"/>
    <property type="match status" value="1"/>
</dbReference>
<evidence type="ECO:0000259" key="9">
    <source>
        <dbReference type="PROSITE" id="PS50109"/>
    </source>
</evidence>
<comment type="catalytic activity">
    <reaction evidence="1">
        <text>ATP + protein L-histidine = ADP + protein N-phospho-L-histidine.</text>
        <dbReference type="EC" id="2.7.13.3"/>
    </reaction>
</comment>
<feature type="domain" description="Histidine kinase" evidence="9">
    <location>
        <begin position="18"/>
        <end position="233"/>
    </location>
</feature>
<dbReference type="PANTHER" id="PTHR42878">
    <property type="entry name" value="TWO-COMPONENT HISTIDINE KINASE"/>
    <property type="match status" value="1"/>
</dbReference>
<dbReference type="GO" id="GO:0005524">
    <property type="term" value="F:ATP binding"/>
    <property type="evidence" value="ECO:0007669"/>
    <property type="project" value="UniProtKB-KW"/>
</dbReference>
<dbReference type="FunFam" id="3.30.565.10:FF:000006">
    <property type="entry name" value="Sensor histidine kinase WalK"/>
    <property type="match status" value="1"/>
</dbReference>
<organism evidence="10 11">
    <name type="scientific">Butyricimonas faecalis</name>
    <dbReference type="NCBI Taxonomy" id="2093856"/>
    <lineage>
        <taxon>Bacteria</taxon>
        <taxon>Pseudomonadati</taxon>
        <taxon>Bacteroidota</taxon>
        <taxon>Bacteroidia</taxon>
        <taxon>Bacteroidales</taxon>
        <taxon>Odoribacteraceae</taxon>
        <taxon>Butyricimonas</taxon>
    </lineage>
</organism>
<dbReference type="Gene3D" id="3.30.565.10">
    <property type="entry name" value="Histidine kinase-like ATPase, C-terminal domain"/>
    <property type="match status" value="1"/>
</dbReference>
<evidence type="ECO:0000256" key="2">
    <source>
        <dbReference type="ARBA" id="ARBA00012438"/>
    </source>
</evidence>
<dbReference type="CDD" id="cd00075">
    <property type="entry name" value="HATPase"/>
    <property type="match status" value="1"/>
</dbReference>
<dbReference type="InterPro" id="IPR005467">
    <property type="entry name" value="His_kinase_dom"/>
</dbReference>
<dbReference type="GO" id="GO:0030295">
    <property type="term" value="F:protein kinase activator activity"/>
    <property type="evidence" value="ECO:0007669"/>
    <property type="project" value="TreeGrafter"/>
</dbReference>
<dbReference type="InterPro" id="IPR004358">
    <property type="entry name" value="Sig_transdc_His_kin-like_C"/>
</dbReference>
<keyword evidence="8" id="KW-0902">Two-component regulatory system</keyword>
<dbReference type="Pfam" id="PF02518">
    <property type="entry name" value="HATPase_c"/>
    <property type="match status" value="1"/>
</dbReference>
<accession>A0A3Q9IP97</accession>
<evidence type="ECO:0000256" key="3">
    <source>
        <dbReference type="ARBA" id="ARBA00022553"/>
    </source>
</evidence>
<dbReference type="RefSeq" id="WP_106481231.1">
    <property type="nucleotide sequence ID" value="NZ_CP032819.1"/>
</dbReference>
<gene>
    <name evidence="10" type="ORF">D8S85_14180</name>
</gene>
<evidence type="ECO:0000256" key="7">
    <source>
        <dbReference type="ARBA" id="ARBA00022840"/>
    </source>
</evidence>
<dbReference type="InterPro" id="IPR050351">
    <property type="entry name" value="BphY/WalK/GraS-like"/>
</dbReference>
<dbReference type="GO" id="GO:0007234">
    <property type="term" value="P:osmosensory signaling via phosphorelay pathway"/>
    <property type="evidence" value="ECO:0007669"/>
    <property type="project" value="TreeGrafter"/>
</dbReference>
<keyword evidence="11" id="KW-1185">Reference proteome</keyword>
<evidence type="ECO:0000256" key="1">
    <source>
        <dbReference type="ARBA" id="ARBA00000085"/>
    </source>
</evidence>
<dbReference type="InterPro" id="IPR036890">
    <property type="entry name" value="HATPase_C_sf"/>
</dbReference>
<dbReference type="PROSITE" id="PS50109">
    <property type="entry name" value="HIS_KIN"/>
    <property type="match status" value="1"/>
</dbReference>
<dbReference type="SUPFAM" id="SSF55874">
    <property type="entry name" value="ATPase domain of HSP90 chaperone/DNA topoisomerase II/histidine kinase"/>
    <property type="match status" value="1"/>
</dbReference>
<reference evidence="10 11" key="1">
    <citation type="submission" date="2018-10" db="EMBL/GenBank/DDBJ databases">
        <title>Butyricimonas faecalis sp. nov., isolated from human faeces and emended description of the genus Butyricimonas.</title>
        <authorList>
            <person name="Le Roy T."/>
            <person name="Van der Smissen P."/>
            <person name="Paquot A."/>
            <person name="Delzenne N."/>
            <person name="Muccioli G."/>
            <person name="Collet J.-F."/>
            <person name="Cani P.D."/>
        </authorList>
    </citation>
    <scope>NUCLEOTIDE SEQUENCE [LARGE SCALE GENOMIC DNA]</scope>
    <source>
        <strain evidence="10 11">H184</strain>
    </source>
</reference>
<keyword evidence="4" id="KW-0808">Transferase</keyword>
<evidence type="ECO:0000256" key="5">
    <source>
        <dbReference type="ARBA" id="ARBA00022741"/>
    </source>
</evidence>
<dbReference type="OrthoDB" id="9808898at2"/>
<evidence type="ECO:0000313" key="11">
    <source>
        <dbReference type="Proteomes" id="UP000270673"/>
    </source>
</evidence>
<evidence type="ECO:0000256" key="6">
    <source>
        <dbReference type="ARBA" id="ARBA00022777"/>
    </source>
</evidence>
<keyword evidence="6 10" id="KW-0418">Kinase</keyword>
<keyword evidence="3" id="KW-0597">Phosphoprotein</keyword>
<evidence type="ECO:0000313" key="10">
    <source>
        <dbReference type="EMBL" id="AZS30579.1"/>
    </source>
</evidence>
<sequence length="233" mass="26928">MLRWEKRTGKYREIFVHSIVHDLRHPIETELKLHYVLYKTLSSQQKILLEKSTIELNNVLQTINRILLQSTDAHGLRLKIKDFNLYEMLDKLSRPDSWNIGKEKQADIQLQYLSDRHVIAGDPNFLQPVFQNLIENALKYGGEKVHIRITCKEINPNTIRIEVKDNGMGITPEALKHIFKRYHRGDHQNDMKINGHGQGLYFARMVVQAHRGSIAAESVVGTGTTFIVTLPIK</sequence>
<proteinExistence type="predicted"/>
<evidence type="ECO:0000256" key="8">
    <source>
        <dbReference type="ARBA" id="ARBA00023012"/>
    </source>
</evidence>
<dbReference type="EMBL" id="CP032819">
    <property type="protein sequence ID" value="AZS30579.1"/>
    <property type="molecule type" value="Genomic_DNA"/>
</dbReference>